<dbReference type="EMBL" id="UZAF01017369">
    <property type="protein sequence ID" value="VDO40947.1"/>
    <property type="molecule type" value="Genomic_DNA"/>
</dbReference>
<keyword evidence="3" id="KW-1185">Reference proteome</keyword>
<organism evidence="4">
    <name type="scientific">Haemonchus placei</name>
    <name type="common">Barber's pole worm</name>
    <dbReference type="NCBI Taxonomy" id="6290"/>
    <lineage>
        <taxon>Eukaryota</taxon>
        <taxon>Metazoa</taxon>
        <taxon>Ecdysozoa</taxon>
        <taxon>Nematoda</taxon>
        <taxon>Chromadorea</taxon>
        <taxon>Rhabditida</taxon>
        <taxon>Rhabditina</taxon>
        <taxon>Rhabditomorpha</taxon>
        <taxon>Strongyloidea</taxon>
        <taxon>Trichostrongylidae</taxon>
        <taxon>Haemonchus</taxon>
    </lineage>
</organism>
<sequence length="103" mass="11769">MREAEWDSWCQPPSKNEDKGRRYTRQGIEVQVDWTDTLCNIVMIVKPGRLLTGSLGTSSTRTATDAMARLHQGSSGRENAVERRCYYCPPQGSRRSARRHVTR</sequence>
<name>A0A0N4WIF1_HAEPC</name>
<dbReference type="WBParaSite" id="HPLM_0001073201-mRNA-1">
    <property type="protein sequence ID" value="HPLM_0001073201-mRNA-1"/>
    <property type="gene ID" value="HPLM_0001073201"/>
</dbReference>
<evidence type="ECO:0000313" key="4">
    <source>
        <dbReference type="WBParaSite" id="HPLM_0001073201-mRNA-1"/>
    </source>
</evidence>
<evidence type="ECO:0000313" key="2">
    <source>
        <dbReference type="EMBL" id="VDO40947.1"/>
    </source>
</evidence>
<protein>
    <submittedName>
        <fullName evidence="4">Transposase</fullName>
    </submittedName>
</protein>
<reference evidence="4" key="1">
    <citation type="submission" date="2017-02" db="UniProtKB">
        <authorList>
            <consortium name="WormBaseParasite"/>
        </authorList>
    </citation>
    <scope>IDENTIFICATION</scope>
</reference>
<gene>
    <name evidence="2" type="ORF">HPLM_LOCUS10724</name>
</gene>
<evidence type="ECO:0000256" key="1">
    <source>
        <dbReference type="SAM" id="MobiDB-lite"/>
    </source>
</evidence>
<reference evidence="2 3" key="2">
    <citation type="submission" date="2018-11" db="EMBL/GenBank/DDBJ databases">
        <authorList>
            <consortium name="Pathogen Informatics"/>
        </authorList>
    </citation>
    <scope>NUCLEOTIDE SEQUENCE [LARGE SCALE GENOMIC DNA]</scope>
    <source>
        <strain evidence="2 3">MHpl1</strain>
    </source>
</reference>
<dbReference type="Proteomes" id="UP000268014">
    <property type="component" value="Unassembled WGS sequence"/>
</dbReference>
<evidence type="ECO:0000313" key="3">
    <source>
        <dbReference type="Proteomes" id="UP000268014"/>
    </source>
</evidence>
<accession>A0A0N4WIF1</accession>
<dbReference type="AlphaFoldDB" id="A0A0N4WIF1"/>
<feature type="region of interest" description="Disordered" evidence="1">
    <location>
        <begin position="1"/>
        <end position="24"/>
    </location>
</feature>
<proteinExistence type="predicted"/>